<dbReference type="InterPro" id="IPR036955">
    <property type="entry name" value="AP2/ERF_dom_sf"/>
</dbReference>
<feature type="region of interest" description="Disordered" evidence="7">
    <location>
        <begin position="277"/>
        <end position="316"/>
    </location>
</feature>
<dbReference type="PANTHER" id="PTHR31677">
    <property type="entry name" value="AP2 DOMAIN CLASS TRANSCRIPTION FACTOR"/>
    <property type="match status" value="1"/>
</dbReference>
<evidence type="ECO:0000256" key="3">
    <source>
        <dbReference type="ARBA" id="ARBA00023015"/>
    </source>
</evidence>
<protein>
    <submittedName>
        <fullName evidence="9">Estrogen receptor</fullName>
    </submittedName>
</protein>
<dbReference type="Proteomes" id="UP001341840">
    <property type="component" value="Unassembled WGS sequence"/>
</dbReference>
<evidence type="ECO:0000256" key="4">
    <source>
        <dbReference type="ARBA" id="ARBA00023125"/>
    </source>
</evidence>
<evidence type="ECO:0000256" key="7">
    <source>
        <dbReference type="SAM" id="MobiDB-lite"/>
    </source>
</evidence>
<keyword evidence="4" id="KW-0238">DNA-binding</keyword>
<dbReference type="InterPro" id="IPR016177">
    <property type="entry name" value="DNA-bd_dom_sf"/>
</dbReference>
<evidence type="ECO:0000256" key="5">
    <source>
        <dbReference type="ARBA" id="ARBA00023163"/>
    </source>
</evidence>
<comment type="caution">
    <text evidence="9">The sequence shown here is derived from an EMBL/GenBank/DDBJ whole genome shotgun (WGS) entry which is preliminary data.</text>
</comment>
<keyword evidence="5" id="KW-0804">Transcription</keyword>
<keyword evidence="6" id="KW-0539">Nucleus</keyword>
<dbReference type="InterPro" id="IPR001471">
    <property type="entry name" value="AP2/ERF_dom"/>
</dbReference>
<dbReference type="Pfam" id="PF00847">
    <property type="entry name" value="AP2"/>
    <property type="match status" value="1"/>
</dbReference>
<dbReference type="PRINTS" id="PR00367">
    <property type="entry name" value="ETHRSPELEMNT"/>
</dbReference>
<dbReference type="Gene3D" id="3.30.730.10">
    <property type="entry name" value="AP2/ERF domain"/>
    <property type="match status" value="1"/>
</dbReference>
<dbReference type="SMART" id="SM00380">
    <property type="entry name" value="AP2"/>
    <property type="match status" value="1"/>
</dbReference>
<dbReference type="PANTHER" id="PTHR31677:SF146">
    <property type="entry name" value="ETHYLENE-RESPONSIVE TRANSCRIPTION FACTOR ESR2"/>
    <property type="match status" value="1"/>
</dbReference>
<name>A0ABU6RQK6_9FABA</name>
<organism evidence="9 10">
    <name type="scientific">Stylosanthes scabra</name>
    <dbReference type="NCBI Taxonomy" id="79078"/>
    <lineage>
        <taxon>Eukaryota</taxon>
        <taxon>Viridiplantae</taxon>
        <taxon>Streptophyta</taxon>
        <taxon>Embryophyta</taxon>
        <taxon>Tracheophyta</taxon>
        <taxon>Spermatophyta</taxon>
        <taxon>Magnoliopsida</taxon>
        <taxon>eudicotyledons</taxon>
        <taxon>Gunneridae</taxon>
        <taxon>Pentapetalae</taxon>
        <taxon>rosids</taxon>
        <taxon>fabids</taxon>
        <taxon>Fabales</taxon>
        <taxon>Fabaceae</taxon>
        <taxon>Papilionoideae</taxon>
        <taxon>50 kb inversion clade</taxon>
        <taxon>dalbergioids sensu lato</taxon>
        <taxon>Dalbergieae</taxon>
        <taxon>Pterocarpus clade</taxon>
        <taxon>Stylosanthes</taxon>
    </lineage>
</organism>
<feature type="domain" description="AP2/ERF" evidence="8">
    <location>
        <begin position="49"/>
        <end position="106"/>
    </location>
</feature>
<dbReference type="CDD" id="cd00018">
    <property type="entry name" value="AP2"/>
    <property type="match status" value="1"/>
</dbReference>
<comment type="subcellular location">
    <subcellularLocation>
        <location evidence="1">Nucleus</location>
    </subcellularLocation>
</comment>
<gene>
    <name evidence="9" type="primary">ESR1_8</name>
    <name evidence="9" type="ORF">PIB30_073458</name>
</gene>
<reference evidence="9 10" key="1">
    <citation type="journal article" date="2023" name="Plants (Basel)">
        <title>Bridging the Gap: Combining Genomics and Transcriptomics Approaches to Understand Stylosanthes scabra, an Orphan Legume from the Brazilian Caatinga.</title>
        <authorList>
            <person name="Ferreira-Neto J.R.C."/>
            <person name="da Silva M.D."/>
            <person name="Binneck E."/>
            <person name="de Melo N.F."/>
            <person name="da Silva R.H."/>
            <person name="de Melo A.L.T.M."/>
            <person name="Pandolfi V."/>
            <person name="Bustamante F.O."/>
            <person name="Brasileiro-Vidal A.C."/>
            <person name="Benko-Iseppon A.M."/>
        </authorList>
    </citation>
    <scope>NUCLEOTIDE SEQUENCE [LARGE SCALE GENOMIC DNA]</scope>
    <source>
        <tissue evidence="9">Leaves</tissue>
    </source>
</reference>
<evidence type="ECO:0000256" key="2">
    <source>
        <dbReference type="ARBA" id="ARBA00022745"/>
    </source>
</evidence>
<keyword evidence="9" id="KW-0675">Receptor</keyword>
<dbReference type="PROSITE" id="PS51032">
    <property type="entry name" value="AP2_ERF"/>
    <property type="match status" value="1"/>
</dbReference>
<feature type="compositionally biased region" description="Low complexity" evidence="7">
    <location>
        <begin position="21"/>
        <end position="41"/>
    </location>
</feature>
<evidence type="ECO:0000259" key="8">
    <source>
        <dbReference type="PROSITE" id="PS51032"/>
    </source>
</evidence>
<evidence type="ECO:0000313" key="9">
    <source>
        <dbReference type="EMBL" id="MED6125948.1"/>
    </source>
</evidence>
<dbReference type="SUPFAM" id="SSF54171">
    <property type="entry name" value="DNA-binding domain"/>
    <property type="match status" value="1"/>
</dbReference>
<evidence type="ECO:0000256" key="1">
    <source>
        <dbReference type="ARBA" id="ARBA00004123"/>
    </source>
</evidence>
<feature type="compositionally biased region" description="Low complexity" evidence="7">
    <location>
        <begin position="227"/>
        <end position="240"/>
    </location>
</feature>
<evidence type="ECO:0000313" key="10">
    <source>
        <dbReference type="Proteomes" id="UP001341840"/>
    </source>
</evidence>
<feature type="region of interest" description="Disordered" evidence="7">
    <location>
        <begin position="1"/>
        <end position="53"/>
    </location>
</feature>
<evidence type="ECO:0000256" key="6">
    <source>
        <dbReference type="ARBA" id="ARBA00023242"/>
    </source>
</evidence>
<accession>A0ABU6RQK6</accession>
<keyword evidence="2" id="KW-0936">Ethylene signaling pathway</keyword>
<keyword evidence="3" id="KW-0805">Transcription regulation</keyword>
<feature type="compositionally biased region" description="Pro residues" evidence="7">
    <location>
        <begin position="294"/>
        <end position="308"/>
    </location>
</feature>
<dbReference type="EMBL" id="JASCZI010031100">
    <property type="protein sequence ID" value="MED6125948.1"/>
    <property type="molecule type" value="Genomic_DNA"/>
</dbReference>
<sequence>MEEALRRLNGMPPFDEPPPNNSKTSSSSTLPTKRTLRDTTTPPTPAPMRYRGVRRRPWGRYAAEIRDPQSKERRWLGTFDTAEEAACAYDCAARAMRGLKARTNFVYPTSPPHPSSIALANNPNNLLNRHNHLFTHHHFTFPNHNNQLFNAHNRQFGGYWSDPFSSSTFQQQQNLDSINMLLLRDFIASSSPDHHLSYTRGSFVNSHPSGNVACSDTSNLCCGGGSNNTDNTNNNNNNNNEADRGGEEEDSKEQFFEGSESSGLLEEVVNGFLRKKPKPNKFERFSDGSCHSSFPPPLPPPPPPPPLPFSGESKKNEGFGVHLDQQGFQYMQQLGGGFNNGFSNMVMQQPNIALQENNNQIMTMMMMINSDPNHAEADFSTVENTLHQDAKF</sequence>
<proteinExistence type="predicted"/>
<keyword evidence="10" id="KW-1185">Reference proteome</keyword>
<feature type="region of interest" description="Disordered" evidence="7">
    <location>
        <begin position="226"/>
        <end position="261"/>
    </location>
</feature>